<proteinExistence type="predicted"/>
<sequence>MLIKQYENRLPSDYDMAVIRERGRNRGVLWDKTEGLAFKAFALRERGRHGAQHNAYTSIYLWLEEGAVAQFVTGPRFKPVLESFGRPPIQTWLPIDVRVGHSGAALSIYREDLPVPERTDLVSLRVSETARNAEVAAHADTIAAVVGLDVQNWRLARFILSSQPLHEVEQGVGYEIAHLAAPGLVRLSRVAADEAALVTRGMV</sequence>
<gene>
    <name evidence="1" type="ORF">LJ656_23630</name>
</gene>
<dbReference type="RefSeq" id="WP_230511934.1">
    <property type="nucleotide sequence ID" value="NZ_JAJITD010000012.1"/>
</dbReference>
<dbReference type="Pfam" id="PF16157">
    <property type="entry name" value="DUF4865"/>
    <property type="match status" value="1"/>
</dbReference>
<protein>
    <submittedName>
        <fullName evidence="1">DUF4865 family protein</fullName>
    </submittedName>
</protein>
<dbReference type="EMBL" id="JAJITD010000012">
    <property type="protein sequence ID" value="MCC8395579.1"/>
    <property type="molecule type" value="Genomic_DNA"/>
</dbReference>
<organism evidence="1 2">
    <name type="scientific">Paraburkholderia sejongensis</name>
    <dbReference type="NCBI Taxonomy" id="2886946"/>
    <lineage>
        <taxon>Bacteria</taxon>
        <taxon>Pseudomonadati</taxon>
        <taxon>Pseudomonadota</taxon>
        <taxon>Betaproteobacteria</taxon>
        <taxon>Burkholderiales</taxon>
        <taxon>Burkholderiaceae</taxon>
        <taxon>Paraburkholderia</taxon>
    </lineage>
</organism>
<evidence type="ECO:0000313" key="2">
    <source>
        <dbReference type="Proteomes" id="UP001431019"/>
    </source>
</evidence>
<accession>A0ABS8K0B2</accession>
<evidence type="ECO:0000313" key="1">
    <source>
        <dbReference type="EMBL" id="MCC8395579.1"/>
    </source>
</evidence>
<keyword evidence="2" id="KW-1185">Reference proteome</keyword>
<comment type="caution">
    <text evidence="1">The sequence shown here is derived from an EMBL/GenBank/DDBJ whole genome shotgun (WGS) entry which is preliminary data.</text>
</comment>
<name>A0ABS8K0B2_9BURK</name>
<dbReference type="Proteomes" id="UP001431019">
    <property type="component" value="Unassembled WGS sequence"/>
</dbReference>
<dbReference type="InterPro" id="IPR032349">
    <property type="entry name" value="DUF4865"/>
</dbReference>
<reference evidence="1 2" key="1">
    <citation type="submission" date="2021-11" db="EMBL/GenBank/DDBJ databases">
        <authorList>
            <person name="Oh E.-T."/>
            <person name="Kim S.-B."/>
        </authorList>
    </citation>
    <scope>NUCLEOTIDE SEQUENCE [LARGE SCALE GENOMIC DNA]</scope>
    <source>
        <strain evidence="1 2">MMS20-SJTR3</strain>
    </source>
</reference>